<comment type="caution">
    <text evidence="2">The sequence shown here is derived from an EMBL/GenBank/DDBJ whole genome shotgun (WGS) entry which is preliminary data.</text>
</comment>
<dbReference type="InterPro" id="IPR037407">
    <property type="entry name" value="MLP_fam"/>
</dbReference>
<dbReference type="PANTHER" id="PTHR38444:SF1">
    <property type="entry name" value="ENTEROBACTIN BIOSYNTHESIS PROTEIN YBDZ"/>
    <property type="match status" value="1"/>
</dbReference>
<keyword evidence="3" id="KW-1185">Reference proteome</keyword>
<protein>
    <submittedName>
        <fullName evidence="2">MbtH family protein</fullName>
    </submittedName>
</protein>
<dbReference type="InterPro" id="IPR038020">
    <property type="entry name" value="MbtH-like_sf"/>
</dbReference>
<evidence type="ECO:0000259" key="1">
    <source>
        <dbReference type="SMART" id="SM00923"/>
    </source>
</evidence>
<dbReference type="PANTHER" id="PTHR38444">
    <property type="entry name" value="ENTEROBACTIN BIOSYNTHESIS PROTEIN YBDZ"/>
    <property type="match status" value="1"/>
</dbReference>
<dbReference type="EMBL" id="RFFH01000008">
    <property type="protein sequence ID" value="RMI30979.1"/>
    <property type="molecule type" value="Genomic_DNA"/>
</dbReference>
<dbReference type="SMART" id="SM00923">
    <property type="entry name" value="MbtH"/>
    <property type="match status" value="1"/>
</dbReference>
<dbReference type="SUPFAM" id="SSF160582">
    <property type="entry name" value="MbtH-like"/>
    <property type="match status" value="1"/>
</dbReference>
<reference evidence="2 3" key="1">
    <citation type="submission" date="2018-10" db="EMBL/GenBank/DDBJ databases">
        <title>Isolation from cow dung.</title>
        <authorList>
            <person name="Ling L."/>
        </authorList>
    </citation>
    <scope>NUCLEOTIDE SEQUENCE [LARGE SCALE GENOMIC DNA]</scope>
    <source>
        <strain evidence="2 3">NEAU-LL90</strain>
    </source>
</reference>
<evidence type="ECO:0000313" key="3">
    <source>
        <dbReference type="Proteomes" id="UP000279275"/>
    </source>
</evidence>
<dbReference type="RefSeq" id="WP_122189641.1">
    <property type="nucleotide sequence ID" value="NZ_RFFH01000008.1"/>
</dbReference>
<proteinExistence type="predicted"/>
<accession>A0A3M2KZS3</accession>
<dbReference type="InterPro" id="IPR005153">
    <property type="entry name" value="MbtH-like_dom"/>
</dbReference>
<dbReference type="GO" id="GO:0019290">
    <property type="term" value="P:siderophore biosynthetic process"/>
    <property type="evidence" value="ECO:0007669"/>
    <property type="project" value="TreeGrafter"/>
</dbReference>
<feature type="domain" description="MbtH-like" evidence="1">
    <location>
        <begin position="3"/>
        <end position="53"/>
    </location>
</feature>
<dbReference type="Proteomes" id="UP000279275">
    <property type="component" value="Unassembled WGS sequence"/>
</dbReference>
<name>A0A3M2KZS3_9NOCA</name>
<dbReference type="Gene3D" id="3.90.820.10">
    <property type="entry name" value="Structural Genomics, Unknown Function 30-nov-00 1gh9 Mol_id"/>
    <property type="match status" value="1"/>
</dbReference>
<dbReference type="AlphaFoldDB" id="A0A3M2KZS3"/>
<dbReference type="Pfam" id="PF03621">
    <property type="entry name" value="MbtH"/>
    <property type="match status" value="1"/>
</dbReference>
<gene>
    <name evidence="2" type="ORF">EBN03_20350</name>
</gene>
<evidence type="ECO:0000313" key="2">
    <source>
        <dbReference type="EMBL" id="RMI30979.1"/>
    </source>
</evidence>
<dbReference type="OrthoDB" id="7584480at2"/>
<organism evidence="2 3">
    <name type="scientific">Nocardia stercoris</name>
    <dbReference type="NCBI Taxonomy" id="2483361"/>
    <lineage>
        <taxon>Bacteria</taxon>
        <taxon>Bacillati</taxon>
        <taxon>Actinomycetota</taxon>
        <taxon>Actinomycetes</taxon>
        <taxon>Mycobacteriales</taxon>
        <taxon>Nocardiaceae</taxon>
        <taxon>Nocardia</taxon>
    </lineage>
</organism>
<dbReference type="GO" id="GO:0005829">
    <property type="term" value="C:cytosol"/>
    <property type="evidence" value="ECO:0007669"/>
    <property type="project" value="TreeGrafter"/>
</dbReference>
<sequence length="72" mass="8156">MRNPFDDDDAQFYVLVNEEGEHSLWPVFASVPSGWTIAHGPNARQACLDYVESHWTDMRPQSLVDSMSSEAN</sequence>